<dbReference type="Gene3D" id="3.40.1390.10">
    <property type="entry name" value="MurE/MurF, N-terminal domain"/>
    <property type="match status" value="1"/>
</dbReference>
<comment type="similarity">
    <text evidence="10">Belongs to the MurCDEF family. MurF subfamily.</text>
</comment>
<dbReference type="EC" id="6.3.2.10" evidence="10 11"/>
<dbReference type="HAMAP" id="MF_02019">
    <property type="entry name" value="MurF"/>
    <property type="match status" value="1"/>
</dbReference>
<dbReference type="PANTHER" id="PTHR43024">
    <property type="entry name" value="UDP-N-ACETYLMURAMOYL-TRIPEPTIDE--D-ALANYL-D-ALANINE LIGASE"/>
    <property type="match status" value="1"/>
</dbReference>
<evidence type="ECO:0000256" key="9">
    <source>
        <dbReference type="ARBA" id="ARBA00023316"/>
    </source>
</evidence>
<dbReference type="Gene3D" id="3.90.190.20">
    <property type="entry name" value="Mur ligase, C-terminal domain"/>
    <property type="match status" value="1"/>
</dbReference>
<dbReference type="InterPro" id="IPR000713">
    <property type="entry name" value="Mur_ligase_N"/>
</dbReference>
<evidence type="ECO:0000256" key="5">
    <source>
        <dbReference type="ARBA" id="ARBA00022840"/>
    </source>
</evidence>
<comment type="pathway">
    <text evidence="10 11">Cell wall biogenesis; peptidoglycan biosynthesis.</text>
</comment>
<dbReference type="GO" id="GO:0008360">
    <property type="term" value="P:regulation of cell shape"/>
    <property type="evidence" value="ECO:0007669"/>
    <property type="project" value="UniProtKB-KW"/>
</dbReference>
<dbReference type="GO" id="GO:0051301">
    <property type="term" value="P:cell division"/>
    <property type="evidence" value="ECO:0007669"/>
    <property type="project" value="UniProtKB-KW"/>
</dbReference>
<dbReference type="InterPro" id="IPR005863">
    <property type="entry name" value="UDP-N-AcMur_synth"/>
</dbReference>
<evidence type="ECO:0000256" key="11">
    <source>
        <dbReference type="RuleBase" id="RU004136"/>
    </source>
</evidence>
<evidence type="ECO:0000256" key="10">
    <source>
        <dbReference type="HAMAP-Rule" id="MF_02019"/>
    </source>
</evidence>
<organism evidence="15 16">
    <name type="scientific">Candidatus Aveggerthella stercoripullorum</name>
    <dbReference type="NCBI Taxonomy" id="2840688"/>
    <lineage>
        <taxon>Bacteria</taxon>
        <taxon>Bacillati</taxon>
        <taxon>Actinomycetota</taxon>
        <taxon>Coriobacteriia</taxon>
        <taxon>Eggerthellales</taxon>
        <taxon>Eggerthellaceae</taxon>
        <taxon>Eggerthellaceae incertae sedis</taxon>
        <taxon>Candidatus Aveggerthella</taxon>
    </lineage>
</organism>
<feature type="domain" description="Mur ligase central" evidence="14">
    <location>
        <begin position="117"/>
        <end position="313"/>
    </location>
</feature>
<dbReference type="InterPro" id="IPR035911">
    <property type="entry name" value="MurE/MurF_N"/>
</dbReference>
<dbReference type="Pfam" id="PF02875">
    <property type="entry name" value="Mur_ligase_C"/>
    <property type="match status" value="1"/>
</dbReference>
<dbReference type="Proteomes" id="UP000824261">
    <property type="component" value="Unassembled WGS sequence"/>
</dbReference>
<keyword evidence="8 10" id="KW-0131">Cell cycle</keyword>
<evidence type="ECO:0000256" key="2">
    <source>
        <dbReference type="ARBA" id="ARBA00022598"/>
    </source>
</evidence>
<evidence type="ECO:0000256" key="4">
    <source>
        <dbReference type="ARBA" id="ARBA00022741"/>
    </source>
</evidence>
<reference evidence="15" key="2">
    <citation type="journal article" date="2021" name="PeerJ">
        <title>Extensive microbial diversity within the chicken gut microbiome revealed by metagenomics and culture.</title>
        <authorList>
            <person name="Gilroy R."/>
            <person name="Ravi A."/>
            <person name="Getino M."/>
            <person name="Pursley I."/>
            <person name="Horton D.L."/>
            <person name="Alikhan N.F."/>
            <person name="Baker D."/>
            <person name="Gharbi K."/>
            <person name="Hall N."/>
            <person name="Watson M."/>
            <person name="Adriaenssens E.M."/>
            <person name="Foster-Nyarko E."/>
            <person name="Jarju S."/>
            <person name="Secka A."/>
            <person name="Antonio M."/>
            <person name="Oren A."/>
            <person name="Chaudhuri R.R."/>
            <person name="La Ragione R."/>
            <person name="Hildebrand F."/>
            <person name="Pallen M.J."/>
        </authorList>
    </citation>
    <scope>NUCLEOTIDE SEQUENCE</scope>
    <source>
        <strain evidence="15">ChiGjej1B1-2707</strain>
    </source>
</reference>
<dbReference type="InterPro" id="IPR013221">
    <property type="entry name" value="Mur_ligase_cen"/>
</dbReference>
<comment type="subcellular location">
    <subcellularLocation>
        <location evidence="10 11">Cytoplasm</location>
    </subcellularLocation>
</comment>
<protein>
    <recommendedName>
        <fullName evidence="10 11">UDP-N-acetylmuramoyl-tripeptide--D-alanyl-D-alanine ligase</fullName>
        <ecNumber evidence="10 11">6.3.2.10</ecNumber>
    </recommendedName>
    <alternativeName>
        <fullName evidence="10">D-alanyl-D-alanine-adding enzyme</fullName>
    </alternativeName>
</protein>
<keyword evidence="1 10" id="KW-0963">Cytoplasm</keyword>
<accession>A0A9D0ZYW8</accession>
<dbReference type="GO" id="GO:0005524">
    <property type="term" value="F:ATP binding"/>
    <property type="evidence" value="ECO:0007669"/>
    <property type="project" value="UniProtKB-UniRule"/>
</dbReference>
<reference evidence="15" key="1">
    <citation type="submission" date="2020-10" db="EMBL/GenBank/DDBJ databases">
        <authorList>
            <person name="Gilroy R."/>
        </authorList>
    </citation>
    <scope>NUCLEOTIDE SEQUENCE</scope>
    <source>
        <strain evidence="15">ChiGjej1B1-2707</strain>
    </source>
</reference>
<dbReference type="InterPro" id="IPR036615">
    <property type="entry name" value="Mur_ligase_C_dom_sf"/>
</dbReference>
<dbReference type="Pfam" id="PF01225">
    <property type="entry name" value="Mur_ligase"/>
    <property type="match status" value="1"/>
</dbReference>
<keyword evidence="9 10" id="KW-0961">Cell wall biogenesis/degradation</keyword>
<dbReference type="SUPFAM" id="SSF53623">
    <property type="entry name" value="MurD-like peptide ligases, catalytic domain"/>
    <property type="match status" value="1"/>
</dbReference>
<dbReference type="InterPro" id="IPR004101">
    <property type="entry name" value="Mur_ligase_C"/>
</dbReference>
<dbReference type="GO" id="GO:0047480">
    <property type="term" value="F:UDP-N-acetylmuramoyl-tripeptide-D-alanyl-D-alanine ligase activity"/>
    <property type="evidence" value="ECO:0007669"/>
    <property type="project" value="UniProtKB-UniRule"/>
</dbReference>
<proteinExistence type="inferred from homology"/>
<keyword evidence="7 10" id="KW-0573">Peptidoglycan synthesis</keyword>
<feature type="domain" description="Mur ligase C-terminal" evidence="13">
    <location>
        <begin position="336"/>
        <end position="462"/>
    </location>
</feature>
<keyword evidence="2 10" id="KW-0436">Ligase</keyword>
<dbReference type="InterPro" id="IPR036565">
    <property type="entry name" value="Mur-like_cat_sf"/>
</dbReference>
<dbReference type="GO" id="GO:0009252">
    <property type="term" value="P:peptidoglycan biosynthetic process"/>
    <property type="evidence" value="ECO:0007669"/>
    <property type="project" value="UniProtKB-UniRule"/>
</dbReference>
<dbReference type="SUPFAM" id="SSF53244">
    <property type="entry name" value="MurD-like peptide ligases, peptide-binding domain"/>
    <property type="match status" value="1"/>
</dbReference>
<sequence length="476" mass="49439">MRLKPIEIRDFTAGRFVVEPSCVDMPVTGLTWDSRDVMRGDLYVALPGERVDGHDFAAAAIKGGAVGVLASHALEESVLADVRAAEGFVIEVPDTARAVRDLACGWRGLLHGRVVGVTGSTGKTSTKNLVRDVLSARFATVATKANQNNELGVPKTVLSAEADTEAVVVEMGMRGQGQIEELCSFVRPHVGLITNVGESHIELLGSRENIARAKAELIEALPDGSGVAVLNAADEFTPFVREVARTDARGIDVLLYDGSGAPAPDAAVFATDVELDGEGRPRFALHAGGASCPCTLPVFGLHNVHNACAAAAVGVAFGMSVEEIAAALAEAQAEGGRQEVLRAPGGWTVVNDAYNANPDSMKAALAYFAALSVEGRRIAVLGDMGELGSFAVDGHERVGAMAAQAGLDALVCVGELSRAMADAARQAGMDDAAVSWVASRDEALDAVRAVVAPGDAVLVKASHFMGLERLAEGLVK</sequence>
<evidence type="ECO:0000259" key="13">
    <source>
        <dbReference type="Pfam" id="PF02875"/>
    </source>
</evidence>
<feature type="binding site" evidence="10">
    <location>
        <begin position="119"/>
        <end position="125"/>
    </location>
    <ligand>
        <name>ATP</name>
        <dbReference type="ChEBI" id="CHEBI:30616"/>
    </ligand>
</feature>
<dbReference type="SUPFAM" id="SSF63418">
    <property type="entry name" value="MurE/MurF N-terminal domain"/>
    <property type="match status" value="1"/>
</dbReference>
<evidence type="ECO:0000256" key="3">
    <source>
        <dbReference type="ARBA" id="ARBA00022618"/>
    </source>
</evidence>
<dbReference type="Gene3D" id="3.40.1190.10">
    <property type="entry name" value="Mur-like, catalytic domain"/>
    <property type="match status" value="1"/>
</dbReference>
<keyword evidence="5 10" id="KW-0067">ATP-binding</keyword>
<comment type="function">
    <text evidence="10 11">Involved in cell wall formation. Catalyzes the final step in the synthesis of UDP-N-acetylmuramoyl-pentapeptide, the precursor of murein.</text>
</comment>
<dbReference type="InterPro" id="IPR051046">
    <property type="entry name" value="MurCDEF_CellWall_CoF430Synth"/>
</dbReference>
<evidence type="ECO:0000259" key="14">
    <source>
        <dbReference type="Pfam" id="PF08245"/>
    </source>
</evidence>
<dbReference type="Pfam" id="PF08245">
    <property type="entry name" value="Mur_ligase_M"/>
    <property type="match status" value="1"/>
</dbReference>
<dbReference type="GO" id="GO:0005737">
    <property type="term" value="C:cytoplasm"/>
    <property type="evidence" value="ECO:0007669"/>
    <property type="project" value="UniProtKB-SubCell"/>
</dbReference>
<dbReference type="PANTHER" id="PTHR43024:SF1">
    <property type="entry name" value="UDP-N-ACETYLMURAMOYL-TRIPEPTIDE--D-ALANYL-D-ALANINE LIGASE"/>
    <property type="match status" value="1"/>
</dbReference>
<dbReference type="AlphaFoldDB" id="A0A9D0ZYW8"/>
<comment type="catalytic activity">
    <reaction evidence="10 11">
        <text>D-alanyl-D-alanine + UDP-N-acetyl-alpha-D-muramoyl-L-alanyl-gamma-D-glutamyl-meso-2,6-diaminopimelate + ATP = UDP-N-acetyl-alpha-D-muramoyl-L-alanyl-gamma-D-glutamyl-meso-2,6-diaminopimeloyl-D-alanyl-D-alanine + ADP + phosphate + H(+)</text>
        <dbReference type="Rhea" id="RHEA:28374"/>
        <dbReference type="ChEBI" id="CHEBI:15378"/>
        <dbReference type="ChEBI" id="CHEBI:30616"/>
        <dbReference type="ChEBI" id="CHEBI:43474"/>
        <dbReference type="ChEBI" id="CHEBI:57822"/>
        <dbReference type="ChEBI" id="CHEBI:61386"/>
        <dbReference type="ChEBI" id="CHEBI:83905"/>
        <dbReference type="ChEBI" id="CHEBI:456216"/>
        <dbReference type="EC" id="6.3.2.10"/>
    </reaction>
</comment>
<evidence type="ECO:0000256" key="7">
    <source>
        <dbReference type="ARBA" id="ARBA00022984"/>
    </source>
</evidence>
<dbReference type="NCBIfam" id="TIGR01143">
    <property type="entry name" value="murF"/>
    <property type="match status" value="1"/>
</dbReference>
<evidence type="ECO:0000259" key="12">
    <source>
        <dbReference type="Pfam" id="PF01225"/>
    </source>
</evidence>
<name>A0A9D0ZYW8_9ACTN</name>
<evidence type="ECO:0000256" key="1">
    <source>
        <dbReference type="ARBA" id="ARBA00022490"/>
    </source>
</evidence>
<evidence type="ECO:0000313" key="15">
    <source>
        <dbReference type="EMBL" id="HIR01170.1"/>
    </source>
</evidence>
<dbReference type="EMBL" id="DVGB01000034">
    <property type="protein sequence ID" value="HIR01170.1"/>
    <property type="molecule type" value="Genomic_DNA"/>
</dbReference>
<keyword evidence="3 10" id="KW-0132">Cell division</keyword>
<keyword evidence="4 10" id="KW-0547">Nucleotide-binding</keyword>
<dbReference type="GO" id="GO:0071555">
    <property type="term" value="P:cell wall organization"/>
    <property type="evidence" value="ECO:0007669"/>
    <property type="project" value="UniProtKB-KW"/>
</dbReference>
<feature type="domain" description="Mur ligase N-terminal catalytic" evidence="12">
    <location>
        <begin position="27"/>
        <end position="105"/>
    </location>
</feature>
<evidence type="ECO:0000256" key="6">
    <source>
        <dbReference type="ARBA" id="ARBA00022960"/>
    </source>
</evidence>
<gene>
    <name evidence="10" type="primary">murF</name>
    <name evidence="15" type="ORF">IAA69_02765</name>
</gene>
<evidence type="ECO:0000313" key="16">
    <source>
        <dbReference type="Proteomes" id="UP000824261"/>
    </source>
</evidence>
<keyword evidence="6 10" id="KW-0133">Cell shape</keyword>
<comment type="caution">
    <text evidence="15">The sequence shown here is derived from an EMBL/GenBank/DDBJ whole genome shotgun (WGS) entry which is preliminary data.</text>
</comment>
<evidence type="ECO:0000256" key="8">
    <source>
        <dbReference type="ARBA" id="ARBA00023306"/>
    </source>
</evidence>